<evidence type="ECO:0000313" key="6">
    <source>
        <dbReference type="Proteomes" id="UP000694427"/>
    </source>
</evidence>
<feature type="coiled-coil region" evidence="2">
    <location>
        <begin position="47"/>
        <end position="112"/>
    </location>
</feature>
<accession>A0A8C1GYY0</accession>
<evidence type="ECO:0000256" key="2">
    <source>
        <dbReference type="SAM" id="Coils"/>
    </source>
</evidence>
<dbReference type="Gene3D" id="3.10.100.10">
    <property type="entry name" value="Mannose-Binding Protein A, subunit A"/>
    <property type="match status" value="1"/>
</dbReference>
<dbReference type="Gene3D" id="1.20.5.400">
    <property type="match status" value="1"/>
</dbReference>
<evidence type="ECO:0000256" key="1">
    <source>
        <dbReference type="ARBA" id="ARBA00022734"/>
    </source>
</evidence>
<dbReference type="InterPro" id="IPR050111">
    <property type="entry name" value="C-type_lectin/snaclec_domain"/>
</dbReference>
<feature type="domain" description="C-type lectin" evidence="4">
    <location>
        <begin position="155"/>
        <end position="276"/>
    </location>
</feature>
<keyword evidence="1" id="KW-0430">Lectin</keyword>
<keyword evidence="2" id="KW-0175">Coiled coil</keyword>
<reference evidence="5" key="2">
    <citation type="submission" date="2025-09" db="UniProtKB">
        <authorList>
            <consortium name="Ensembl"/>
        </authorList>
    </citation>
    <scope>IDENTIFICATION</scope>
</reference>
<dbReference type="PANTHER" id="PTHR22803">
    <property type="entry name" value="MANNOSE, PHOSPHOLIPASE, LECTIN RECEPTOR RELATED"/>
    <property type="match status" value="1"/>
</dbReference>
<evidence type="ECO:0000259" key="4">
    <source>
        <dbReference type="PROSITE" id="PS50041"/>
    </source>
</evidence>
<dbReference type="Proteomes" id="UP000694427">
    <property type="component" value="Unplaced"/>
</dbReference>
<evidence type="ECO:0000256" key="3">
    <source>
        <dbReference type="SAM" id="Phobius"/>
    </source>
</evidence>
<dbReference type="InterPro" id="IPR016187">
    <property type="entry name" value="CTDL_fold"/>
</dbReference>
<dbReference type="Ensembl" id="ENSCCRT00010015843.1">
    <property type="protein sequence ID" value="ENSCCRP00010014540.1"/>
    <property type="gene ID" value="ENSCCRG00010006120.1"/>
</dbReference>
<dbReference type="AlphaFoldDB" id="A0A8C1GYY0"/>
<keyword evidence="6" id="KW-1185">Reference proteome</keyword>
<organism evidence="5 6">
    <name type="scientific">Cyprinus carpio</name>
    <name type="common">Common carp</name>
    <dbReference type="NCBI Taxonomy" id="7962"/>
    <lineage>
        <taxon>Eukaryota</taxon>
        <taxon>Metazoa</taxon>
        <taxon>Chordata</taxon>
        <taxon>Craniata</taxon>
        <taxon>Vertebrata</taxon>
        <taxon>Euteleostomi</taxon>
        <taxon>Actinopterygii</taxon>
        <taxon>Neopterygii</taxon>
        <taxon>Teleostei</taxon>
        <taxon>Ostariophysi</taxon>
        <taxon>Cypriniformes</taxon>
        <taxon>Cyprinidae</taxon>
        <taxon>Cyprininae</taxon>
        <taxon>Cyprinus</taxon>
    </lineage>
</organism>
<keyword evidence="3" id="KW-0472">Membrane</keyword>
<name>A0A8C1GYY0_CYPCA</name>
<reference evidence="5" key="1">
    <citation type="submission" date="2025-08" db="UniProtKB">
        <authorList>
            <consortium name="Ensembl"/>
        </authorList>
    </citation>
    <scope>IDENTIFICATION</scope>
</reference>
<sequence>MYLYLSSSGSDSVTVRSSRAAVVCLALLCVLLLTAVIVLCVHIYTNNTNYTQERDQLLTKINNLTEERDQILTKYINMTNERDGLLIKNDKLGKQKDQFSQERNQLQKILNETGDLELQLNNLLLLKTSFIIQCTVGGNHELTAELLMFTDGWLYSNFSFYFISSLKKSWTESRRYCTERGADLIIINNREKQVSAKESRGKEKFAKRFSNGNEFWIGLTDSDKEGNWKWVDGSTLTSGFWRSGEPNGKSGENCVVSFSSGWRDHPCNNNTLRVLEGHMLLDFTH</sequence>
<protein>
    <recommendedName>
        <fullName evidence="4">C-type lectin domain-containing protein</fullName>
    </recommendedName>
</protein>
<dbReference type="PROSITE" id="PS50041">
    <property type="entry name" value="C_TYPE_LECTIN_2"/>
    <property type="match status" value="1"/>
</dbReference>
<dbReference type="InterPro" id="IPR001304">
    <property type="entry name" value="C-type_lectin-like"/>
</dbReference>
<feature type="transmembrane region" description="Helical" evidence="3">
    <location>
        <begin position="20"/>
        <end position="44"/>
    </location>
</feature>
<keyword evidence="3" id="KW-1133">Transmembrane helix</keyword>
<dbReference type="InterPro" id="IPR033989">
    <property type="entry name" value="CD209-like_CTLD"/>
</dbReference>
<dbReference type="SMART" id="SM00034">
    <property type="entry name" value="CLECT"/>
    <property type="match status" value="1"/>
</dbReference>
<proteinExistence type="predicted"/>
<dbReference type="Pfam" id="PF00059">
    <property type="entry name" value="Lectin_C"/>
    <property type="match status" value="1"/>
</dbReference>
<dbReference type="InterPro" id="IPR016186">
    <property type="entry name" value="C-type_lectin-like/link_sf"/>
</dbReference>
<evidence type="ECO:0000313" key="5">
    <source>
        <dbReference type="Ensembl" id="ENSCCRP00010014540.1"/>
    </source>
</evidence>
<dbReference type="CDD" id="cd03590">
    <property type="entry name" value="CLECT_DC-SIGN_like"/>
    <property type="match status" value="1"/>
</dbReference>
<keyword evidence="3" id="KW-0812">Transmembrane</keyword>
<dbReference type="GO" id="GO:0030246">
    <property type="term" value="F:carbohydrate binding"/>
    <property type="evidence" value="ECO:0007669"/>
    <property type="project" value="UniProtKB-KW"/>
</dbReference>
<dbReference type="SUPFAM" id="SSF56436">
    <property type="entry name" value="C-type lectin-like"/>
    <property type="match status" value="1"/>
</dbReference>